<dbReference type="FunFam" id="2.40.50.140:FF:000004">
    <property type="entry name" value="Elongation factor P"/>
    <property type="match status" value="1"/>
</dbReference>
<dbReference type="SUPFAM" id="SSF50249">
    <property type="entry name" value="Nucleic acid-binding proteins"/>
    <property type="match status" value="2"/>
</dbReference>
<dbReference type="UniPathway" id="UPA00345"/>
<organism evidence="12 13">
    <name type="scientific">Candidatus Aquitaenariimonas noxiae</name>
    <dbReference type="NCBI Taxonomy" id="1974741"/>
    <lineage>
        <taxon>Bacteria</taxon>
        <taxon>Pseudomonadati</taxon>
        <taxon>Candidatus Omnitrophota</taxon>
        <taxon>Candidatus Aquitaenariimonas</taxon>
    </lineage>
</organism>
<dbReference type="InterPro" id="IPR008991">
    <property type="entry name" value="Translation_prot_SH3-like_sf"/>
</dbReference>
<dbReference type="Gene3D" id="2.40.50.140">
    <property type="entry name" value="Nucleic acid-binding proteins"/>
    <property type="match status" value="2"/>
</dbReference>
<comment type="pathway">
    <text evidence="2 7">Protein biosynthesis; polypeptide chain elongation.</text>
</comment>
<dbReference type="PANTHER" id="PTHR30053">
    <property type="entry name" value="ELONGATION FACTOR P"/>
    <property type="match status" value="1"/>
</dbReference>
<evidence type="ECO:0000313" key="13">
    <source>
        <dbReference type="Proteomes" id="UP000230052"/>
    </source>
</evidence>
<dbReference type="Pfam" id="PF09285">
    <property type="entry name" value="Elong-fact-P_C"/>
    <property type="match status" value="1"/>
</dbReference>
<evidence type="ECO:0000256" key="9">
    <source>
        <dbReference type="RuleBase" id="RU004389"/>
    </source>
</evidence>
<dbReference type="GO" id="GO:0043043">
    <property type="term" value="P:peptide biosynthetic process"/>
    <property type="evidence" value="ECO:0007669"/>
    <property type="project" value="InterPro"/>
</dbReference>
<evidence type="ECO:0000256" key="2">
    <source>
        <dbReference type="ARBA" id="ARBA00004815"/>
    </source>
</evidence>
<dbReference type="Gene3D" id="2.30.30.30">
    <property type="match status" value="1"/>
</dbReference>
<dbReference type="Proteomes" id="UP000230052">
    <property type="component" value="Unassembled WGS sequence"/>
</dbReference>
<comment type="subcellular location">
    <subcellularLocation>
        <location evidence="1 7">Cytoplasm</location>
    </subcellularLocation>
</comment>
<name>A0A2J0KU14_9BACT</name>
<keyword evidence="4 7" id="KW-0963">Cytoplasm</keyword>
<evidence type="ECO:0000256" key="6">
    <source>
        <dbReference type="ARBA" id="ARBA00022917"/>
    </source>
</evidence>
<feature type="domain" description="Elongation factor P C-terminal" evidence="10">
    <location>
        <begin position="129"/>
        <end position="184"/>
    </location>
</feature>
<dbReference type="Pfam" id="PF08207">
    <property type="entry name" value="EFP_N"/>
    <property type="match status" value="1"/>
</dbReference>
<evidence type="ECO:0000256" key="8">
    <source>
        <dbReference type="NCBIfam" id="TIGR00038"/>
    </source>
</evidence>
<dbReference type="InterPro" id="IPR020599">
    <property type="entry name" value="Transl_elong_fac_P/YeiP"/>
</dbReference>
<evidence type="ECO:0000259" key="11">
    <source>
        <dbReference type="SMART" id="SM01185"/>
    </source>
</evidence>
<dbReference type="GO" id="GO:0003746">
    <property type="term" value="F:translation elongation factor activity"/>
    <property type="evidence" value="ECO:0007669"/>
    <property type="project" value="UniProtKB-UniRule"/>
</dbReference>
<feature type="domain" description="Translation elongation factor P/YeiP central" evidence="11">
    <location>
        <begin position="67"/>
        <end position="121"/>
    </location>
</feature>
<dbReference type="InterPro" id="IPR015365">
    <property type="entry name" value="Elong-fact-P_C"/>
</dbReference>
<dbReference type="InterPro" id="IPR013852">
    <property type="entry name" value="Transl_elong_P/YeiP_CS"/>
</dbReference>
<dbReference type="CDD" id="cd05794">
    <property type="entry name" value="S1_EF-P_repeat_2"/>
    <property type="match status" value="1"/>
</dbReference>
<comment type="function">
    <text evidence="7">Involved in peptide bond synthesis. Stimulates efficient translation and peptide-bond synthesis on native or reconstituted 70S ribosomes in vitro. Probably functions indirectly by altering the affinity of the ribosome for aminoacyl-tRNA, thus increasing their reactivity as acceptors for peptidyl transferase.</text>
</comment>
<dbReference type="PROSITE" id="PS01275">
    <property type="entry name" value="EFP"/>
    <property type="match status" value="1"/>
</dbReference>
<keyword evidence="6 7" id="KW-0648">Protein biosynthesis</keyword>
<dbReference type="PANTHER" id="PTHR30053:SF12">
    <property type="entry name" value="ELONGATION FACTOR P (EF-P) FAMILY PROTEIN"/>
    <property type="match status" value="1"/>
</dbReference>
<evidence type="ECO:0000256" key="3">
    <source>
        <dbReference type="ARBA" id="ARBA00009479"/>
    </source>
</evidence>
<sequence>MLSTSEFKNGKVIVIEGELYYIVFFQHIKPGKGGAFVRTKLKSIKLDTVIDRTFKSGEKFEEAFIEEKTLQYLYHSAKHYHFMDQTNYESLDLEEGTVSDCTPYLKENMEVIASLYKGKIIGVRPPMFVELEIAETEPGVKGDTAKGGTKPAKLATGLSIQVPLFINPGDVIKIDTRTGEYVGRV</sequence>
<dbReference type="InterPro" id="IPR011768">
    <property type="entry name" value="Transl_elongation_fac_P"/>
</dbReference>
<dbReference type="NCBIfam" id="TIGR00038">
    <property type="entry name" value="efp"/>
    <property type="match status" value="1"/>
</dbReference>
<dbReference type="EMBL" id="PEWV01000062">
    <property type="protein sequence ID" value="PIU41279.1"/>
    <property type="molecule type" value="Genomic_DNA"/>
</dbReference>
<comment type="caution">
    <text evidence="12">The sequence shown here is derived from an EMBL/GenBank/DDBJ whole genome shotgun (WGS) entry which is preliminary data.</text>
</comment>
<dbReference type="SMART" id="SM00841">
    <property type="entry name" value="Elong-fact-P_C"/>
    <property type="match status" value="1"/>
</dbReference>
<dbReference type="SMART" id="SM01185">
    <property type="entry name" value="EFP"/>
    <property type="match status" value="1"/>
</dbReference>
<evidence type="ECO:0000259" key="10">
    <source>
        <dbReference type="SMART" id="SM00841"/>
    </source>
</evidence>
<dbReference type="InterPro" id="IPR013185">
    <property type="entry name" value="Transl_elong_KOW-like"/>
</dbReference>
<dbReference type="SUPFAM" id="SSF50104">
    <property type="entry name" value="Translation proteins SH3-like domain"/>
    <property type="match status" value="1"/>
</dbReference>
<keyword evidence="5 7" id="KW-0251">Elongation factor</keyword>
<evidence type="ECO:0000256" key="1">
    <source>
        <dbReference type="ARBA" id="ARBA00004496"/>
    </source>
</evidence>
<dbReference type="CDD" id="cd04470">
    <property type="entry name" value="S1_EF-P_repeat_1"/>
    <property type="match status" value="1"/>
</dbReference>
<dbReference type="InterPro" id="IPR014722">
    <property type="entry name" value="Rib_uL2_dom2"/>
</dbReference>
<dbReference type="Pfam" id="PF01132">
    <property type="entry name" value="EFP"/>
    <property type="match status" value="1"/>
</dbReference>
<dbReference type="GO" id="GO:0005829">
    <property type="term" value="C:cytosol"/>
    <property type="evidence" value="ECO:0007669"/>
    <property type="project" value="UniProtKB-ARBA"/>
</dbReference>
<protein>
    <recommendedName>
        <fullName evidence="7 8">Elongation factor P</fullName>
        <shortName evidence="7">EF-P</shortName>
    </recommendedName>
</protein>
<gene>
    <name evidence="7 12" type="primary">efp</name>
    <name evidence="12" type="ORF">COS99_06175</name>
</gene>
<dbReference type="InterPro" id="IPR001059">
    <property type="entry name" value="Transl_elong_P/YeiP_cen"/>
</dbReference>
<evidence type="ECO:0000313" key="12">
    <source>
        <dbReference type="EMBL" id="PIU41279.1"/>
    </source>
</evidence>
<proteinExistence type="inferred from homology"/>
<dbReference type="FunFam" id="2.40.50.140:FF:000009">
    <property type="entry name" value="Elongation factor P"/>
    <property type="match status" value="1"/>
</dbReference>
<comment type="similarity">
    <text evidence="3 7 9">Belongs to the elongation factor P family.</text>
</comment>
<evidence type="ECO:0000256" key="5">
    <source>
        <dbReference type="ARBA" id="ARBA00022768"/>
    </source>
</evidence>
<dbReference type="HAMAP" id="MF_00141">
    <property type="entry name" value="EF_P"/>
    <property type="match status" value="1"/>
</dbReference>
<dbReference type="InterPro" id="IPR012340">
    <property type="entry name" value="NA-bd_OB-fold"/>
</dbReference>
<evidence type="ECO:0000256" key="7">
    <source>
        <dbReference type="HAMAP-Rule" id="MF_00141"/>
    </source>
</evidence>
<dbReference type="AlphaFoldDB" id="A0A2J0KU14"/>
<reference evidence="12 13" key="1">
    <citation type="submission" date="2017-09" db="EMBL/GenBank/DDBJ databases">
        <title>Depth-based differentiation of microbial function through sediment-hosted aquifers and enrichment of novel symbionts in the deep terrestrial subsurface.</title>
        <authorList>
            <person name="Probst A.J."/>
            <person name="Ladd B."/>
            <person name="Jarett J.K."/>
            <person name="Geller-Mcgrath D.E."/>
            <person name="Sieber C.M."/>
            <person name="Emerson J.B."/>
            <person name="Anantharaman K."/>
            <person name="Thomas B.C."/>
            <person name="Malmstrom R."/>
            <person name="Stieglmeier M."/>
            <person name="Klingl A."/>
            <person name="Woyke T."/>
            <person name="Ryan C.M."/>
            <person name="Banfield J.F."/>
        </authorList>
    </citation>
    <scope>NUCLEOTIDE SEQUENCE [LARGE SCALE GENOMIC DNA]</scope>
    <source>
        <strain evidence="12">CG07_land_8_20_14_0_80_42_15</strain>
    </source>
</reference>
<dbReference type="FunFam" id="2.30.30.30:FF:000003">
    <property type="entry name" value="Elongation factor P"/>
    <property type="match status" value="1"/>
</dbReference>
<evidence type="ECO:0000256" key="4">
    <source>
        <dbReference type="ARBA" id="ARBA00022490"/>
    </source>
</evidence>
<dbReference type="PIRSF" id="PIRSF005901">
    <property type="entry name" value="EF-P"/>
    <property type="match status" value="1"/>
</dbReference>
<dbReference type="NCBIfam" id="NF001810">
    <property type="entry name" value="PRK00529.1"/>
    <property type="match status" value="1"/>
</dbReference>
<accession>A0A2J0KU14</accession>